<keyword evidence="3" id="KW-1185">Reference proteome</keyword>
<dbReference type="AlphaFoldDB" id="A0AA43UD99"/>
<feature type="transmembrane region" description="Helical" evidence="1">
    <location>
        <begin position="12"/>
        <end position="29"/>
    </location>
</feature>
<feature type="transmembrane region" description="Helical" evidence="1">
    <location>
        <begin position="35"/>
        <end position="55"/>
    </location>
</feature>
<dbReference type="EMBL" id="JAUNQW010000027">
    <property type="protein sequence ID" value="MDO5457821.1"/>
    <property type="molecule type" value="Genomic_DNA"/>
</dbReference>
<feature type="transmembrane region" description="Helical" evidence="1">
    <location>
        <begin position="203"/>
        <end position="222"/>
    </location>
</feature>
<protein>
    <recommendedName>
        <fullName evidence="4">XRE family transcriptional regulator</fullName>
    </recommendedName>
</protein>
<feature type="transmembrane region" description="Helical" evidence="1">
    <location>
        <begin position="172"/>
        <end position="191"/>
    </location>
</feature>
<organism evidence="2 3">
    <name type="scientific">Atopococcus tabaci</name>
    <dbReference type="NCBI Taxonomy" id="269774"/>
    <lineage>
        <taxon>Bacteria</taxon>
        <taxon>Bacillati</taxon>
        <taxon>Bacillota</taxon>
        <taxon>Bacilli</taxon>
        <taxon>Lactobacillales</taxon>
        <taxon>Carnobacteriaceae</taxon>
        <taxon>Atopococcus</taxon>
    </lineage>
</organism>
<evidence type="ECO:0008006" key="4">
    <source>
        <dbReference type="Google" id="ProtNLM"/>
    </source>
</evidence>
<evidence type="ECO:0000313" key="2">
    <source>
        <dbReference type="EMBL" id="MDO5457821.1"/>
    </source>
</evidence>
<evidence type="ECO:0000256" key="1">
    <source>
        <dbReference type="SAM" id="Phobius"/>
    </source>
</evidence>
<dbReference type="Proteomes" id="UP001171751">
    <property type="component" value="Unassembled WGS sequence"/>
</dbReference>
<reference evidence="2" key="1">
    <citation type="submission" date="2023-07" db="EMBL/GenBank/DDBJ databases">
        <title>Between Cages and Wild: Unraveling the Impact of Captivity on Animal Microbiomes and Antimicrobial Resistance.</title>
        <authorList>
            <person name="Schmartz G.P."/>
            <person name="Rehner J."/>
            <person name="Schuff M.J."/>
            <person name="Becker S.L."/>
            <person name="Kravczyk M."/>
            <person name="Gurevich A."/>
            <person name="Francke R."/>
            <person name="Mueller R."/>
            <person name="Keller V."/>
            <person name="Keller A."/>
        </authorList>
    </citation>
    <scope>NUCLEOTIDE SEQUENCE</scope>
    <source>
        <strain evidence="2">S39M_St_73</strain>
    </source>
</reference>
<proteinExistence type="predicted"/>
<name>A0AA43UD99_9LACT</name>
<keyword evidence="1" id="KW-0472">Membrane</keyword>
<feature type="non-terminal residue" evidence="2">
    <location>
        <position position="1"/>
    </location>
</feature>
<sequence>YLAMTHTESKKIALGVLLILIGAGLIPTMESFNLGGLGVLLLLVLTALSVGIFIMSAMKLESSKYGDDHEGVIYISDDDYSLIEKQYVLFKEENRFRIPLGVALCILSPIPLLIFGLMDAEFYAERFGVILLTALVGIGVYQFITYGMLDSAFKRILNIGEYSAKEQSFQKVIEPVGTIYWLMMTLIYLIWSFTTMDWHITWIIWPVSGILWSIIISILKAFKSQDNNHY</sequence>
<accession>A0AA43UD99</accession>
<feature type="transmembrane region" description="Helical" evidence="1">
    <location>
        <begin position="129"/>
        <end position="149"/>
    </location>
</feature>
<keyword evidence="1" id="KW-1133">Transmembrane helix</keyword>
<keyword evidence="1" id="KW-0812">Transmembrane</keyword>
<feature type="transmembrane region" description="Helical" evidence="1">
    <location>
        <begin position="98"/>
        <end position="117"/>
    </location>
</feature>
<evidence type="ECO:0000313" key="3">
    <source>
        <dbReference type="Proteomes" id="UP001171751"/>
    </source>
</evidence>
<gene>
    <name evidence="2" type="ORF">Q4F26_05680</name>
</gene>
<comment type="caution">
    <text evidence="2">The sequence shown here is derived from an EMBL/GenBank/DDBJ whole genome shotgun (WGS) entry which is preliminary data.</text>
</comment>